<gene>
    <name evidence="2" type="ORF">H9777_01890</name>
</gene>
<dbReference type="Proteomes" id="UP000783796">
    <property type="component" value="Unassembled WGS sequence"/>
</dbReference>
<dbReference type="SUPFAM" id="SSF55874">
    <property type="entry name" value="ATPase domain of HSP90 chaperone/DNA topoisomerase II/histidine kinase"/>
    <property type="match status" value="1"/>
</dbReference>
<dbReference type="Gene3D" id="3.30.565.10">
    <property type="entry name" value="Histidine kinase-like ATPase, C-terminal domain"/>
    <property type="match status" value="1"/>
</dbReference>
<accession>A0A948T9N8</accession>
<evidence type="ECO:0000313" key="2">
    <source>
        <dbReference type="EMBL" id="MBU3837083.1"/>
    </source>
</evidence>
<dbReference type="Pfam" id="PF13581">
    <property type="entry name" value="HATPase_c_2"/>
    <property type="match status" value="1"/>
</dbReference>
<sequence length="137" mass="15583">MTSLRFQPITGKAEDIVAVILQTEEVVSCPDIQYPIHLVCEEIVINIVNYAYPDNDNGYLKVEVTKNENDLVIRFIDSGIPFDPLQKEVPDISLPLEKRQIGGLGIFLVQQMMDMVSYEYSNNENILTIKKNIGHEK</sequence>
<keyword evidence="2" id="KW-0547">Nucleotide-binding</keyword>
<evidence type="ECO:0000259" key="1">
    <source>
        <dbReference type="Pfam" id="PF13581"/>
    </source>
</evidence>
<feature type="domain" description="Histidine kinase/HSP90-like ATPase" evidence="1">
    <location>
        <begin position="34"/>
        <end position="131"/>
    </location>
</feature>
<reference evidence="2" key="2">
    <citation type="submission" date="2021-04" db="EMBL/GenBank/DDBJ databases">
        <authorList>
            <person name="Gilroy R."/>
        </authorList>
    </citation>
    <scope>NUCLEOTIDE SEQUENCE</scope>
    <source>
        <strain evidence="2">G4-2901</strain>
    </source>
</reference>
<protein>
    <submittedName>
        <fullName evidence="2">ATP-binding protein</fullName>
    </submittedName>
</protein>
<dbReference type="AlphaFoldDB" id="A0A948T9N8"/>
<organism evidence="2 3">
    <name type="scientific">Candidatus Phocaeicola faecigallinarum</name>
    <dbReference type="NCBI Taxonomy" id="2838732"/>
    <lineage>
        <taxon>Bacteria</taxon>
        <taxon>Pseudomonadati</taxon>
        <taxon>Bacteroidota</taxon>
        <taxon>Bacteroidia</taxon>
        <taxon>Bacteroidales</taxon>
        <taxon>Bacteroidaceae</taxon>
        <taxon>Phocaeicola</taxon>
    </lineage>
</organism>
<proteinExistence type="predicted"/>
<name>A0A948T9N8_9BACT</name>
<evidence type="ECO:0000313" key="3">
    <source>
        <dbReference type="Proteomes" id="UP000783796"/>
    </source>
</evidence>
<keyword evidence="2" id="KW-0067">ATP-binding</keyword>
<reference evidence="2" key="1">
    <citation type="journal article" date="2021" name="PeerJ">
        <title>Extensive microbial diversity within the chicken gut microbiome revealed by metagenomics and culture.</title>
        <authorList>
            <person name="Gilroy R."/>
            <person name="Ravi A."/>
            <person name="Getino M."/>
            <person name="Pursley I."/>
            <person name="Horton D.L."/>
            <person name="Alikhan N.F."/>
            <person name="Baker D."/>
            <person name="Gharbi K."/>
            <person name="Hall N."/>
            <person name="Watson M."/>
            <person name="Adriaenssens E.M."/>
            <person name="Foster-Nyarko E."/>
            <person name="Jarju S."/>
            <person name="Secka A."/>
            <person name="Antonio M."/>
            <person name="Oren A."/>
            <person name="Chaudhuri R.R."/>
            <person name="La Ragione R."/>
            <person name="Hildebrand F."/>
            <person name="Pallen M.J."/>
        </authorList>
    </citation>
    <scope>NUCLEOTIDE SEQUENCE</scope>
    <source>
        <strain evidence="2">G4-2901</strain>
    </source>
</reference>
<dbReference type="InterPro" id="IPR036890">
    <property type="entry name" value="HATPase_C_sf"/>
</dbReference>
<dbReference type="CDD" id="cd16936">
    <property type="entry name" value="HATPase_RsbW-like"/>
    <property type="match status" value="1"/>
</dbReference>
<dbReference type="GO" id="GO:0005524">
    <property type="term" value="F:ATP binding"/>
    <property type="evidence" value="ECO:0007669"/>
    <property type="project" value="UniProtKB-KW"/>
</dbReference>
<dbReference type="InterPro" id="IPR003594">
    <property type="entry name" value="HATPase_dom"/>
</dbReference>
<dbReference type="EMBL" id="JAHLFW010000018">
    <property type="protein sequence ID" value="MBU3837083.1"/>
    <property type="molecule type" value="Genomic_DNA"/>
</dbReference>
<comment type="caution">
    <text evidence="2">The sequence shown here is derived from an EMBL/GenBank/DDBJ whole genome shotgun (WGS) entry which is preliminary data.</text>
</comment>